<gene>
    <name evidence="3" type="ORF">FO442_00075</name>
</gene>
<proteinExistence type="predicted"/>
<keyword evidence="2" id="KW-0732">Signal</keyword>
<evidence type="ECO:0000313" key="3">
    <source>
        <dbReference type="EMBL" id="TSJ47559.1"/>
    </source>
</evidence>
<evidence type="ECO:0000313" key="4">
    <source>
        <dbReference type="Proteomes" id="UP000316008"/>
    </source>
</evidence>
<dbReference type="AlphaFoldDB" id="A0A556N6A5"/>
<name>A0A556N6A5_9FLAO</name>
<evidence type="ECO:0000256" key="2">
    <source>
        <dbReference type="SAM" id="SignalP"/>
    </source>
</evidence>
<feature type="coiled-coil region" evidence="1">
    <location>
        <begin position="61"/>
        <end position="95"/>
    </location>
</feature>
<feature type="chain" id="PRO_5022024061" description="Sensor of ECF-type sigma factor" evidence="2">
    <location>
        <begin position="23"/>
        <end position="164"/>
    </location>
</feature>
<reference evidence="3 4" key="1">
    <citation type="submission" date="2019-07" db="EMBL/GenBank/DDBJ databases">
        <authorList>
            <person name="Huq M.A."/>
        </authorList>
    </citation>
    <scope>NUCLEOTIDE SEQUENCE [LARGE SCALE GENOMIC DNA]</scope>
    <source>
        <strain evidence="3 4">MAH-3</strain>
    </source>
</reference>
<protein>
    <recommendedName>
        <fullName evidence="5">Sensor of ECF-type sigma factor</fullName>
    </recommendedName>
</protein>
<evidence type="ECO:0008006" key="5">
    <source>
        <dbReference type="Google" id="ProtNLM"/>
    </source>
</evidence>
<organism evidence="3 4">
    <name type="scientific">Fluviicola chungangensis</name>
    <dbReference type="NCBI Taxonomy" id="2597671"/>
    <lineage>
        <taxon>Bacteria</taxon>
        <taxon>Pseudomonadati</taxon>
        <taxon>Bacteroidota</taxon>
        <taxon>Flavobacteriia</taxon>
        <taxon>Flavobacteriales</taxon>
        <taxon>Crocinitomicaceae</taxon>
        <taxon>Fluviicola</taxon>
    </lineage>
</organism>
<accession>A0A556N6A5</accession>
<dbReference type="OrthoDB" id="675330at2"/>
<comment type="caution">
    <text evidence="3">The sequence shown here is derived from an EMBL/GenBank/DDBJ whole genome shotgun (WGS) entry which is preliminary data.</text>
</comment>
<keyword evidence="1" id="KW-0175">Coiled coil</keyword>
<dbReference type="RefSeq" id="WP_144331095.1">
    <property type="nucleotide sequence ID" value="NZ_VLPL01000001.1"/>
</dbReference>
<dbReference type="Proteomes" id="UP000316008">
    <property type="component" value="Unassembled WGS sequence"/>
</dbReference>
<feature type="signal peptide" evidence="2">
    <location>
        <begin position="1"/>
        <end position="22"/>
    </location>
</feature>
<sequence>MKTIQQLAFILLPILLTANSFAQGPGDDKEKDDKIEALKVGFITKELSLTAGEAEKFWPVYNEMEEKMKEIRQSVRKINQELRESEDKISNDDAKKKLNTLFENDQKELDLKKEYSEKFIKLIGEKRTLKLLSLEHEFRRVLLERLKDRREGPPNDRRPHGNKP</sequence>
<evidence type="ECO:0000256" key="1">
    <source>
        <dbReference type="SAM" id="Coils"/>
    </source>
</evidence>
<dbReference type="EMBL" id="VLPL01000001">
    <property type="protein sequence ID" value="TSJ47559.1"/>
    <property type="molecule type" value="Genomic_DNA"/>
</dbReference>
<keyword evidence="4" id="KW-1185">Reference proteome</keyword>